<dbReference type="Gene3D" id="3.40.50.300">
    <property type="entry name" value="P-loop containing nucleotide triphosphate hydrolases"/>
    <property type="match status" value="2"/>
</dbReference>
<dbReference type="SMART" id="SM00956">
    <property type="entry name" value="RQC"/>
    <property type="match status" value="1"/>
</dbReference>
<dbReference type="SUPFAM" id="SSF46785">
    <property type="entry name" value="Winged helix' DNA-binding domain"/>
    <property type="match status" value="1"/>
</dbReference>
<dbReference type="InterPro" id="IPR036390">
    <property type="entry name" value="WH_DNA-bd_sf"/>
</dbReference>
<feature type="region of interest" description="Disordered" evidence="13">
    <location>
        <begin position="214"/>
        <end position="249"/>
    </location>
</feature>
<comment type="cofactor">
    <cofactor evidence="1">
        <name>Zn(2+)</name>
        <dbReference type="ChEBI" id="CHEBI:29105"/>
    </cofactor>
</comment>
<protein>
    <recommendedName>
        <fullName evidence="12">DNA 3'-5' helicase</fullName>
        <ecNumber evidence="12">5.6.2.4</ecNumber>
    </recommendedName>
</protein>
<comment type="similarity">
    <text evidence="3">Belongs to the helicase family. RecQ subfamily.</text>
</comment>
<dbReference type="PROSITE" id="PS51194">
    <property type="entry name" value="HELICASE_CTER"/>
    <property type="match status" value="1"/>
</dbReference>
<dbReference type="FunCoup" id="A0A4Q1BVK0">
    <property type="interactions" value="188"/>
</dbReference>
<dbReference type="SMART" id="SM00490">
    <property type="entry name" value="HELICc"/>
    <property type="match status" value="1"/>
</dbReference>
<feature type="region of interest" description="Disordered" evidence="13">
    <location>
        <begin position="333"/>
        <end position="413"/>
    </location>
</feature>
<keyword evidence="8" id="KW-0238">DNA-binding</keyword>
<keyword evidence="17" id="KW-1185">Reference proteome</keyword>
<comment type="subcellular location">
    <subcellularLocation>
        <location evidence="2">Nucleus</location>
    </subcellularLocation>
</comment>
<dbReference type="Gene3D" id="1.10.10.10">
    <property type="entry name" value="Winged helix-like DNA-binding domain superfamily/Winged helix DNA-binding domain"/>
    <property type="match status" value="1"/>
</dbReference>
<feature type="region of interest" description="Disordered" evidence="13">
    <location>
        <begin position="1000"/>
        <end position="1031"/>
    </location>
</feature>
<gene>
    <name evidence="16" type="ORF">M231_00794</name>
</gene>
<dbReference type="Pfam" id="PF09382">
    <property type="entry name" value="RQC"/>
    <property type="match status" value="1"/>
</dbReference>
<feature type="domain" description="Helicase ATP-binding" evidence="14">
    <location>
        <begin position="452"/>
        <end position="631"/>
    </location>
</feature>
<sequence>MAAPKNNLNDMFAKLQGSAETSSLVSPIAPPSRPKPVSPLKSLRWEIADCWTLHYPIAARAGGGTPQMNKSASDDSLAHNTIVKRTSPLKAESPFIAVLPAPREGKFQGSIISASMNGHAGEPHQAVATPQASNLAVGVKPSGGYDSKLDNFSIEKLQAMIIKNQDEKMTLMDKRESIREGDEGMDEDPEMIDMKIALLSKRLKDLKAALAARSQHASGHKTPQSASNFAPPAFPPAASYPTPTTGPSAIRVLDRMPENEPLFPPSSSDDSLLAHKQPNHQLSGVSSRPSIPLSERPPNAVAGPSRISRNSTPPLITDDDIAMAEAFDHDFEEELIPPSSPPIPIATPRRQKRLDGAAARRQALAELQDITPDDLFSSPPRKTPSKVPRTEASASRPDLGGPGPSSSASNMSVQAPKTYKMEVQHPWSKEVASKLRQVFKLPRFRTHQKEAIDETMSGKDVFVLMPTGGGKSLTYQLPAVCNGGQTRGITFVVSPLISLISDQSRHLAKLGIPAIAYTGDLTQADRNTAHELMSDPEPHTKVVYVTPEMLVMGGHLKSILRLLLKRKRLARFVIDEAHCVSQWGHDFRSDYLRLGELRRDYPGVPIMALTATAQNKVQEDIIRSLSITGCAILKQSFNRPNLHYEVRPKKKSVINDMVAFINTQGKDVSGIVYCSSREKCENIAKELRDNHDLKAYHYHAGMSKNDRRKVQEGWQEHKFEIIVATVAFGMGIDKPDVRFVIHHSLPRSLEGYYQETGRAGRDGNHSNCILYFSYADSKTVFTMIDRDTNLTRDQKERQRESMQQVLRFCMNKSDCRRSQVLAFFNETFDSSECHQGCDVCLGRDNDRFTVEDVTDSAVNVIRMVQAFDRGDRITVKMAVDAFRGVGGGGGKGLDQNPHFGCGKDWERNEAERLLQMLLIEGGLDEWYSANGAGWSNAYLKLGKQSQAYLNGRKTLKMDFRSKSPVKKKVAPTKRKSGQGNLSTYAQPMTNPLQKQRSLQKLREEEEAFENSPWGDSDDEFIPDEGDDDPIEITDDEDVIEEVTMKKRKTLNLRPQKSFSLTDVGLGANNSIGVVDRADSGTPVEKCFKALQALQKSIRSKNKAAPVLAEETLQMIAATMPSNLGILKEIEGITSAHVKTYGTRILGICISHREPSRNALPPLRSSNPPRPLAQTIQNIQAYAYNPTASTSSKAQSAASTSRLTLPVGKSGGSKSSLSGLGETSLVGRPNGIRPVTLGTKMTKRPAF</sequence>
<keyword evidence="4" id="KW-0547">Nucleotide-binding</keyword>
<feature type="compositionally biased region" description="Polar residues" evidence="13">
    <location>
        <begin position="280"/>
        <end position="289"/>
    </location>
</feature>
<evidence type="ECO:0000256" key="10">
    <source>
        <dbReference type="ARBA" id="ARBA00023242"/>
    </source>
</evidence>
<evidence type="ECO:0000259" key="15">
    <source>
        <dbReference type="PROSITE" id="PS51194"/>
    </source>
</evidence>
<dbReference type="GO" id="GO:0000724">
    <property type="term" value="P:double-strand break repair via homologous recombination"/>
    <property type="evidence" value="ECO:0007669"/>
    <property type="project" value="TreeGrafter"/>
</dbReference>
<dbReference type="STRING" id="5217.A0A4Q1BVK0"/>
<dbReference type="InterPro" id="IPR044876">
    <property type="entry name" value="HRDC_dom_sf"/>
</dbReference>
<dbReference type="InterPro" id="IPR011545">
    <property type="entry name" value="DEAD/DEAH_box_helicase_dom"/>
</dbReference>
<dbReference type="Pfam" id="PF16124">
    <property type="entry name" value="RecQ_Zn_bind"/>
    <property type="match status" value="1"/>
</dbReference>
<keyword evidence="9" id="KW-0413">Isomerase</keyword>
<feature type="domain" description="Helicase C-terminal" evidence="15">
    <location>
        <begin position="653"/>
        <end position="814"/>
    </location>
</feature>
<evidence type="ECO:0000256" key="6">
    <source>
        <dbReference type="ARBA" id="ARBA00022806"/>
    </source>
</evidence>
<dbReference type="InterPro" id="IPR001650">
    <property type="entry name" value="Helicase_C-like"/>
</dbReference>
<feature type="region of interest" description="Disordered" evidence="13">
    <location>
        <begin position="962"/>
        <end position="986"/>
    </location>
</feature>
<feature type="compositionally biased region" description="Low complexity" evidence="13">
    <location>
        <begin position="1211"/>
        <end position="1220"/>
    </location>
</feature>
<dbReference type="InterPro" id="IPR018982">
    <property type="entry name" value="RQC_domain"/>
</dbReference>
<dbReference type="GO" id="GO:0005737">
    <property type="term" value="C:cytoplasm"/>
    <property type="evidence" value="ECO:0007669"/>
    <property type="project" value="TreeGrafter"/>
</dbReference>
<proteinExistence type="inferred from homology"/>
<keyword evidence="5" id="KW-0378">Hydrolase</keyword>
<reference evidence="16 17" key="1">
    <citation type="submission" date="2016-06" db="EMBL/GenBank/DDBJ databases">
        <title>Evolution of pathogenesis and genome organization in the Tremellales.</title>
        <authorList>
            <person name="Cuomo C."/>
            <person name="Litvintseva A."/>
            <person name="Heitman J."/>
            <person name="Chen Y."/>
            <person name="Sun S."/>
            <person name="Springer D."/>
            <person name="Dromer F."/>
            <person name="Young S."/>
            <person name="Zeng Q."/>
            <person name="Chapman S."/>
            <person name="Gujja S."/>
            <person name="Saif S."/>
            <person name="Birren B."/>
        </authorList>
    </citation>
    <scope>NUCLEOTIDE SEQUENCE [LARGE SCALE GENOMIC DNA]</scope>
    <source>
        <strain evidence="16 17">ATCC 28783</strain>
    </source>
</reference>
<dbReference type="GO" id="GO:0003677">
    <property type="term" value="F:DNA binding"/>
    <property type="evidence" value="ECO:0007669"/>
    <property type="project" value="UniProtKB-KW"/>
</dbReference>
<dbReference type="Pfam" id="PF00270">
    <property type="entry name" value="DEAD"/>
    <property type="match status" value="1"/>
</dbReference>
<evidence type="ECO:0000256" key="7">
    <source>
        <dbReference type="ARBA" id="ARBA00022840"/>
    </source>
</evidence>
<dbReference type="CDD" id="cd17920">
    <property type="entry name" value="DEXHc_RecQ"/>
    <property type="match status" value="1"/>
</dbReference>
<evidence type="ECO:0000256" key="11">
    <source>
        <dbReference type="ARBA" id="ARBA00034617"/>
    </source>
</evidence>
<comment type="caution">
    <text evidence="16">The sequence shown here is derived from an EMBL/GenBank/DDBJ whole genome shotgun (WGS) entry which is preliminary data.</text>
</comment>
<keyword evidence="6" id="KW-0347">Helicase</keyword>
<feature type="compositionally biased region" description="Basic residues" evidence="13">
    <location>
        <begin position="963"/>
        <end position="976"/>
    </location>
</feature>
<dbReference type="SUPFAM" id="SSF47819">
    <property type="entry name" value="HRDC-like"/>
    <property type="match status" value="1"/>
</dbReference>
<dbReference type="InterPro" id="IPR036388">
    <property type="entry name" value="WH-like_DNA-bd_sf"/>
</dbReference>
<feature type="region of interest" description="Disordered" evidence="13">
    <location>
        <begin position="1189"/>
        <end position="1246"/>
    </location>
</feature>
<evidence type="ECO:0000256" key="12">
    <source>
        <dbReference type="ARBA" id="ARBA00034808"/>
    </source>
</evidence>
<dbReference type="PANTHER" id="PTHR13710">
    <property type="entry name" value="DNA HELICASE RECQ FAMILY MEMBER"/>
    <property type="match status" value="1"/>
</dbReference>
<dbReference type="FunFam" id="3.40.50.300:FF:000340">
    <property type="entry name" value="Bloom syndrome, RecQ helicase"/>
    <property type="match status" value="1"/>
</dbReference>
<dbReference type="InterPro" id="IPR027417">
    <property type="entry name" value="P-loop_NTPase"/>
</dbReference>
<dbReference type="FunFam" id="3.40.50.300:FF:001389">
    <property type="entry name" value="ATP-dependent DNA helicase RecQ"/>
    <property type="match status" value="1"/>
</dbReference>
<dbReference type="InterPro" id="IPR010997">
    <property type="entry name" value="HRDC-like_sf"/>
</dbReference>
<evidence type="ECO:0000256" key="3">
    <source>
        <dbReference type="ARBA" id="ARBA00005446"/>
    </source>
</evidence>
<evidence type="ECO:0000313" key="16">
    <source>
        <dbReference type="EMBL" id="RXK42072.1"/>
    </source>
</evidence>
<dbReference type="GO" id="GO:0006260">
    <property type="term" value="P:DNA replication"/>
    <property type="evidence" value="ECO:0007669"/>
    <property type="project" value="InterPro"/>
</dbReference>
<dbReference type="GO" id="GO:0043138">
    <property type="term" value="F:3'-5' DNA helicase activity"/>
    <property type="evidence" value="ECO:0007669"/>
    <property type="project" value="UniProtKB-EC"/>
</dbReference>
<feature type="compositionally biased region" description="Low complexity" evidence="13">
    <location>
        <begin position="1189"/>
        <end position="1200"/>
    </location>
</feature>
<dbReference type="SUPFAM" id="SSF52540">
    <property type="entry name" value="P-loop containing nucleoside triphosphate hydrolases"/>
    <property type="match status" value="1"/>
</dbReference>
<dbReference type="EMBL" id="SDIL01000004">
    <property type="protein sequence ID" value="RXK42072.1"/>
    <property type="molecule type" value="Genomic_DNA"/>
</dbReference>
<feature type="region of interest" description="Disordered" evidence="13">
    <location>
        <begin position="280"/>
        <end position="316"/>
    </location>
</feature>
<dbReference type="InterPro" id="IPR014001">
    <property type="entry name" value="Helicase_ATP-bd"/>
</dbReference>
<dbReference type="GO" id="GO:0005694">
    <property type="term" value="C:chromosome"/>
    <property type="evidence" value="ECO:0007669"/>
    <property type="project" value="TreeGrafter"/>
</dbReference>
<dbReference type="Proteomes" id="UP000289152">
    <property type="component" value="Unassembled WGS sequence"/>
</dbReference>
<dbReference type="GO" id="GO:0005634">
    <property type="term" value="C:nucleus"/>
    <property type="evidence" value="ECO:0007669"/>
    <property type="project" value="UniProtKB-SubCell"/>
</dbReference>
<accession>A0A4Q1BVK0</accession>
<dbReference type="InterPro" id="IPR002121">
    <property type="entry name" value="HRDC_dom"/>
</dbReference>
<dbReference type="CDD" id="cd18794">
    <property type="entry name" value="SF2_C_RecQ"/>
    <property type="match status" value="1"/>
</dbReference>
<dbReference type="NCBIfam" id="TIGR00614">
    <property type="entry name" value="recQ_fam"/>
    <property type="match status" value="1"/>
</dbReference>
<dbReference type="PROSITE" id="PS51192">
    <property type="entry name" value="HELICASE_ATP_BIND_1"/>
    <property type="match status" value="1"/>
</dbReference>
<dbReference type="InterPro" id="IPR002464">
    <property type="entry name" value="DNA/RNA_helicase_DEAH_CS"/>
</dbReference>
<dbReference type="VEuPathDB" id="FungiDB:TREMEDRAFT_24772"/>
<feature type="compositionally biased region" description="Low complexity" evidence="13">
    <location>
        <begin position="223"/>
        <end position="249"/>
    </location>
</feature>
<feature type="compositionally biased region" description="Polar residues" evidence="13">
    <location>
        <begin position="404"/>
        <end position="413"/>
    </location>
</feature>
<evidence type="ECO:0000313" key="17">
    <source>
        <dbReference type="Proteomes" id="UP000289152"/>
    </source>
</evidence>
<evidence type="ECO:0000256" key="2">
    <source>
        <dbReference type="ARBA" id="ARBA00004123"/>
    </source>
</evidence>
<evidence type="ECO:0000256" key="8">
    <source>
        <dbReference type="ARBA" id="ARBA00023125"/>
    </source>
</evidence>
<keyword evidence="10" id="KW-0539">Nucleus</keyword>
<evidence type="ECO:0000256" key="9">
    <source>
        <dbReference type="ARBA" id="ARBA00023235"/>
    </source>
</evidence>
<feature type="compositionally biased region" description="Polar residues" evidence="13">
    <location>
        <begin position="977"/>
        <end position="986"/>
    </location>
</feature>
<dbReference type="SMART" id="SM00487">
    <property type="entry name" value="DEXDc"/>
    <property type="match status" value="1"/>
</dbReference>
<dbReference type="InParanoid" id="A0A4Q1BVK0"/>
<evidence type="ECO:0000256" key="1">
    <source>
        <dbReference type="ARBA" id="ARBA00001947"/>
    </source>
</evidence>
<dbReference type="InterPro" id="IPR004589">
    <property type="entry name" value="DNA_helicase_ATP-dep_RecQ"/>
</dbReference>
<dbReference type="Gene3D" id="1.10.150.80">
    <property type="entry name" value="HRDC domain"/>
    <property type="match status" value="1"/>
</dbReference>
<evidence type="ECO:0000259" key="14">
    <source>
        <dbReference type="PROSITE" id="PS51192"/>
    </source>
</evidence>
<name>A0A4Q1BVK0_TREME</name>
<dbReference type="GO" id="GO:0005524">
    <property type="term" value="F:ATP binding"/>
    <property type="evidence" value="ECO:0007669"/>
    <property type="project" value="UniProtKB-KW"/>
</dbReference>
<dbReference type="PROSITE" id="PS00690">
    <property type="entry name" value="DEAH_ATP_HELICASE"/>
    <property type="match status" value="1"/>
</dbReference>
<feature type="compositionally biased region" description="Low complexity" evidence="13">
    <location>
        <begin position="357"/>
        <end position="368"/>
    </location>
</feature>
<dbReference type="PANTHER" id="PTHR13710:SF153">
    <property type="entry name" value="RECQ-LIKE DNA HELICASE BLM"/>
    <property type="match status" value="1"/>
</dbReference>
<dbReference type="AlphaFoldDB" id="A0A4Q1BVK0"/>
<dbReference type="GO" id="GO:0009378">
    <property type="term" value="F:four-way junction helicase activity"/>
    <property type="evidence" value="ECO:0007669"/>
    <property type="project" value="TreeGrafter"/>
</dbReference>
<dbReference type="GO" id="GO:0016787">
    <property type="term" value="F:hydrolase activity"/>
    <property type="evidence" value="ECO:0007669"/>
    <property type="project" value="UniProtKB-KW"/>
</dbReference>
<dbReference type="Pfam" id="PF00570">
    <property type="entry name" value="HRDC"/>
    <property type="match status" value="1"/>
</dbReference>
<comment type="catalytic activity">
    <reaction evidence="11">
        <text>Couples ATP hydrolysis with the unwinding of duplex DNA by translocating in the 3'-5' direction.</text>
        <dbReference type="EC" id="5.6.2.4"/>
    </reaction>
</comment>
<dbReference type="InterPro" id="IPR032284">
    <property type="entry name" value="RecQ_Zn-bd"/>
</dbReference>
<evidence type="ECO:0000256" key="13">
    <source>
        <dbReference type="SAM" id="MobiDB-lite"/>
    </source>
</evidence>
<keyword evidence="7" id="KW-0067">ATP-binding</keyword>
<organism evidence="16 17">
    <name type="scientific">Tremella mesenterica</name>
    <name type="common">Jelly fungus</name>
    <dbReference type="NCBI Taxonomy" id="5217"/>
    <lineage>
        <taxon>Eukaryota</taxon>
        <taxon>Fungi</taxon>
        <taxon>Dikarya</taxon>
        <taxon>Basidiomycota</taxon>
        <taxon>Agaricomycotina</taxon>
        <taxon>Tremellomycetes</taxon>
        <taxon>Tremellales</taxon>
        <taxon>Tremellaceae</taxon>
        <taxon>Tremella</taxon>
    </lineage>
</organism>
<evidence type="ECO:0000256" key="4">
    <source>
        <dbReference type="ARBA" id="ARBA00022741"/>
    </source>
</evidence>
<feature type="compositionally biased region" description="Acidic residues" evidence="13">
    <location>
        <begin position="1015"/>
        <end position="1031"/>
    </location>
</feature>
<evidence type="ECO:0000256" key="5">
    <source>
        <dbReference type="ARBA" id="ARBA00022801"/>
    </source>
</evidence>
<dbReference type="Pfam" id="PF00271">
    <property type="entry name" value="Helicase_C"/>
    <property type="match status" value="1"/>
</dbReference>
<dbReference type="OrthoDB" id="10261556at2759"/>
<dbReference type="EC" id="5.6.2.4" evidence="12"/>